<keyword evidence="7" id="KW-1185">Reference proteome</keyword>
<dbReference type="InterPro" id="IPR050553">
    <property type="entry name" value="Thioredoxin_ResA/DsbE_sf"/>
</dbReference>
<evidence type="ECO:0000259" key="5">
    <source>
        <dbReference type="PROSITE" id="PS51352"/>
    </source>
</evidence>
<name>A0A6I6GR97_9BACT</name>
<dbReference type="PROSITE" id="PS51352">
    <property type="entry name" value="THIOREDOXIN_2"/>
    <property type="match status" value="1"/>
</dbReference>
<dbReference type="SUPFAM" id="SSF52833">
    <property type="entry name" value="Thioredoxin-like"/>
    <property type="match status" value="1"/>
</dbReference>
<dbReference type="InterPro" id="IPR013766">
    <property type="entry name" value="Thioredoxin_domain"/>
</dbReference>
<feature type="domain" description="Thioredoxin" evidence="5">
    <location>
        <begin position="243"/>
        <end position="386"/>
    </location>
</feature>
<dbReference type="AlphaFoldDB" id="A0A6I6GR97"/>
<evidence type="ECO:0000256" key="3">
    <source>
        <dbReference type="ARBA" id="ARBA00023157"/>
    </source>
</evidence>
<dbReference type="CDD" id="cd02966">
    <property type="entry name" value="TlpA_like_family"/>
    <property type="match status" value="1"/>
</dbReference>
<evidence type="ECO:0000313" key="7">
    <source>
        <dbReference type="Proteomes" id="UP000426027"/>
    </source>
</evidence>
<dbReference type="PANTHER" id="PTHR42852:SF6">
    <property type="entry name" value="THIOL:DISULFIDE INTERCHANGE PROTEIN DSBE"/>
    <property type="match status" value="1"/>
</dbReference>
<dbReference type="Proteomes" id="UP000426027">
    <property type="component" value="Chromosome"/>
</dbReference>
<dbReference type="InterPro" id="IPR000866">
    <property type="entry name" value="AhpC/TSA"/>
</dbReference>
<keyword evidence="2" id="KW-0201">Cytochrome c-type biogenesis</keyword>
<comment type="subcellular location">
    <subcellularLocation>
        <location evidence="1">Cell envelope</location>
    </subcellularLocation>
</comment>
<reference evidence="6 7" key="1">
    <citation type="submission" date="2019-11" db="EMBL/GenBank/DDBJ databases">
        <authorList>
            <person name="Im W.T."/>
        </authorList>
    </citation>
    <scope>NUCLEOTIDE SEQUENCE [LARGE SCALE GENOMIC DNA]</scope>
    <source>
        <strain evidence="6 7">SB-02</strain>
    </source>
</reference>
<keyword evidence="3" id="KW-1015">Disulfide bond</keyword>
<dbReference type="PANTHER" id="PTHR42852">
    <property type="entry name" value="THIOL:DISULFIDE INTERCHANGE PROTEIN DSBE"/>
    <property type="match status" value="1"/>
</dbReference>
<dbReference type="GO" id="GO:0030313">
    <property type="term" value="C:cell envelope"/>
    <property type="evidence" value="ECO:0007669"/>
    <property type="project" value="UniProtKB-SubCell"/>
</dbReference>
<gene>
    <name evidence="6" type="ORF">GLV81_16380</name>
</gene>
<dbReference type="RefSeq" id="WP_157479824.1">
    <property type="nucleotide sequence ID" value="NZ_CP046566.1"/>
</dbReference>
<evidence type="ECO:0000313" key="6">
    <source>
        <dbReference type="EMBL" id="QGW29472.1"/>
    </source>
</evidence>
<dbReference type="GO" id="GO:0016209">
    <property type="term" value="F:antioxidant activity"/>
    <property type="evidence" value="ECO:0007669"/>
    <property type="project" value="InterPro"/>
</dbReference>
<dbReference type="GO" id="GO:0016491">
    <property type="term" value="F:oxidoreductase activity"/>
    <property type="evidence" value="ECO:0007669"/>
    <property type="project" value="InterPro"/>
</dbReference>
<accession>A0A6I6GR97</accession>
<dbReference type="GO" id="GO:0017004">
    <property type="term" value="P:cytochrome complex assembly"/>
    <property type="evidence" value="ECO:0007669"/>
    <property type="project" value="UniProtKB-KW"/>
</dbReference>
<dbReference type="EMBL" id="CP046566">
    <property type="protein sequence ID" value="QGW29472.1"/>
    <property type="molecule type" value="Genomic_DNA"/>
</dbReference>
<keyword evidence="4" id="KW-0676">Redox-active center</keyword>
<dbReference type="InterPro" id="IPR036249">
    <property type="entry name" value="Thioredoxin-like_sf"/>
</dbReference>
<dbReference type="Gene3D" id="3.40.30.10">
    <property type="entry name" value="Glutaredoxin"/>
    <property type="match status" value="1"/>
</dbReference>
<evidence type="ECO:0000256" key="1">
    <source>
        <dbReference type="ARBA" id="ARBA00004196"/>
    </source>
</evidence>
<dbReference type="Pfam" id="PF00578">
    <property type="entry name" value="AhpC-TSA"/>
    <property type="match status" value="1"/>
</dbReference>
<dbReference type="KEGG" id="fls:GLV81_16380"/>
<evidence type="ECO:0000256" key="2">
    <source>
        <dbReference type="ARBA" id="ARBA00022748"/>
    </source>
</evidence>
<organism evidence="6 7">
    <name type="scientific">Phnomibacter ginsenosidimutans</name>
    <dbReference type="NCBI Taxonomy" id="2676868"/>
    <lineage>
        <taxon>Bacteria</taxon>
        <taxon>Pseudomonadati</taxon>
        <taxon>Bacteroidota</taxon>
        <taxon>Chitinophagia</taxon>
        <taxon>Chitinophagales</taxon>
        <taxon>Chitinophagaceae</taxon>
        <taxon>Phnomibacter</taxon>
    </lineage>
</organism>
<evidence type="ECO:0000256" key="4">
    <source>
        <dbReference type="ARBA" id="ARBA00023284"/>
    </source>
</evidence>
<protein>
    <submittedName>
        <fullName evidence="6">Redoxin domain-containing protein</fullName>
    </submittedName>
</protein>
<proteinExistence type="predicted"/>
<sequence length="386" mass="44920">MKKSIISLVLSLNFAICISQPLDYIIEGYVSNVDSGMIYIVPVINEAKYYGPNSMKDSAIIKDGLFKFRRIHNNNNTYAYRLYIQSNISSGSTDFVFINGENVFIEIDSIDEHISPRIANSTYQNEIKYEYNDFFEKFIVDVNRYYEYEEGIYNKFDGNIPKEIVLEFEAKQKLISHQSDSLFQLYAELHPNSHVTLWKMIERLKNIGHNSSYRSIFNKFPVEIRNSQIGLIFLQDLYASELLSINSVFPELQFQNIQEEITVIDKSKLGSSFTLVDFWFTDCIPCRKQFPELKRLFKIYRQYGFQIIGISIDEESKIDTWRNLIQKESLNWLHLLDKSGKTTTKLAINSFPTNFLLNSDGVILKKNITISDLATLLLESYKKIGK</sequence>